<feature type="transmembrane region" description="Helical" evidence="1">
    <location>
        <begin position="145"/>
        <end position="166"/>
    </location>
</feature>
<evidence type="ECO:0000313" key="2">
    <source>
        <dbReference type="Proteomes" id="UP000887575"/>
    </source>
</evidence>
<feature type="transmembrane region" description="Helical" evidence="1">
    <location>
        <begin position="114"/>
        <end position="133"/>
    </location>
</feature>
<reference evidence="3" key="1">
    <citation type="submission" date="2024-02" db="UniProtKB">
        <authorList>
            <consortium name="WormBaseParasite"/>
        </authorList>
    </citation>
    <scope>IDENTIFICATION</scope>
</reference>
<evidence type="ECO:0000313" key="3">
    <source>
        <dbReference type="WBParaSite" id="MBELARI_LOCUS4432"/>
    </source>
</evidence>
<keyword evidence="2" id="KW-1185">Reference proteome</keyword>
<feature type="transmembrane region" description="Helical" evidence="1">
    <location>
        <begin position="33"/>
        <end position="54"/>
    </location>
</feature>
<sequence>MDFYIAYEYSINNNASTLTTFIANTVQPLTFGYLHYITPILLALCIYIIFASFASSRSDRFYANGYIAAVILWPTLYNIRLVYHETFGDIGFAQLGFGYATSFEAIHLLETTSFINLSFCSFLFMASHLLAFVDKKPYSGGLAYLLLWIPSFGLSYALFTVQIPVISRCLVFLVSVLPSIALIAAAALSLLYLLLSGAFSFRISMKKYYKPALLVFVSAACHWNTLWISYRTVPKLLFGPITPEIINNTVHDWPKSYPVQHAKRTGGEVVPILVREMSQEKSSQSSGKEKY</sequence>
<name>A0AAF3FC86_9BILA</name>
<dbReference type="AlphaFoldDB" id="A0AAF3FC86"/>
<proteinExistence type="predicted"/>
<keyword evidence="1" id="KW-0472">Membrane</keyword>
<keyword evidence="1" id="KW-1133">Transmembrane helix</keyword>
<dbReference type="Proteomes" id="UP000887575">
    <property type="component" value="Unassembled WGS sequence"/>
</dbReference>
<accession>A0AAF3FC86</accession>
<feature type="transmembrane region" description="Helical" evidence="1">
    <location>
        <begin position="172"/>
        <end position="199"/>
    </location>
</feature>
<keyword evidence="1" id="KW-0812">Transmembrane</keyword>
<protein>
    <submittedName>
        <fullName evidence="3">Uncharacterized protein</fullName>
    </submittedName>
</protein>
<feature type="transmembrane region" description="Helical" evidence="1">
    <location>
        <begin position="61"/>
        <end position="79"/>
    </location>
</feature>
<organism evidence="2 3">
    <name type="scientific">Mesorhabditis belari</name>
    <dbReference type="NCBI Taxonomy" id="2138241"/>
    <lineage>
        <taxon>Eukaryota</taxon>
        <taxon>Metazoa</taxon>
        <taxon>Ecdysozoa</taxon>
        <taxon>Nematoda</taxon>
        <taxon>Chromadorea</taxon>
        <taxon>Rhabditida</taxon>
        <taxon>Rhabditina</taxon>
        <taxon>Rhabditomorpha</taxon>
        <taxon>Rhabditoidea</taxon>
        <taxon>Rhabditidae</taxon>
        <taxon>Mesorhabditinae</taxon>
        <taxon>Mesorhabditis</taxon>
    </lineage>
</organism>
<evidence type="ECO:0000256" key="1">
    <source>
        <dbReference type="SAM" id="Phobius"/>
    </source>
</evidence>
<dbReference type="WBParaSite" id="MBELARI_LOCUS4432">
    <property type="protein sequence ID" value="MBELARI_LOCUS4432"/>
    <property type="gene ID" value="MBELARI_LOCUS4432"/>
</dbReference>